<protein>
    <submittedName>
        <fullName evidence="1">Uncharacterized protein</fullName>
    </submittedName>
</protein>
<comment type="caution">
    <text evidence="1">The sequence shown here is derived from an EMBL/GenBank/DDBJ whole genome shotgun (WGS) entry which is preliminary data.</text>
</comment>
<keyword evidence="2" id="KW-1185">Reference proteome</keyword>
<reference evidence="1" key="1">
    <citation type="submission" date="2022-06" db="EMBL/GenBank/DDBJ databases">
        <authorList>
            <person name="Legras J.-L."/>
            <person name="Devillers H."/>
            <person name="Grondin C."/>
        </authorList>
    </citation>
    <scope>NUCLEOTIDE SEQUENCE</scope>
    <source>
        <strain evidence="1">CLIB 1444</strain>
    </source>
</reference>
<proteinExistence type="predicted"/>
<dbReference type="EMBL" id="CALSDN010000007">
    <property type="protein sequence ID" value="CAH6721725.1"/>
    <property type="molecule type" value="Genomic_DNA"/>
</dbReference>
<evidence type="ECO:0000313" key="1">
    <source>
        <dbReference type="EMBL" id="CAH6721725.1"/>
    </source>
</evidence>
<sequence length="433" mass="49317">MDLSLLSAISRYSGYLSFTIWLFAQLPQIIENHLNQSVDGVNLMFLGCWIMGDLTNLIGCILTRAMTFQLLIASYYCFIDIILSFQFYYYTQIYPYHKTPHNLLQSPNMVRHQGNLSHVSPNLLKSHKPSGIISKLITTSVMTRKKARAMVVDLTNMKSSDYTRNPPSIGLGILGASLIPISNELIGQISAWACTTFYVSSRIPQIITNYKKKSTSGISPYLFMFAMLGNIFYSISLVVDLCMNYIEGGDIESLFFNRLPFLLGSGGTVLFDTIILFQCWYYQPQKLLIEPSTTYGSFQQPDWYTSNFIYEEDNNENEEFYNHSNILNDSIYNSPPHHYISRSHTSNQNQHTPYQNSHNQLTNSLKRSSIRSIPSSNSYQSPNLHTSLIPSIINSYTSVNKKMADERTPFSPSDFLSDDFHTPIENSSFSLNN</sequence>
<organism evidence="1 2">
    <name type="scientific">[Candida] jaroonii</name>
    <dbReference type="NCBI Taxonomy" id="467808"/>
    <lineage>
        <taxon>Eukaryota</taxon>
        <taxon>Fungi</taxon>
        <taxon>Dikarya</taxon>
        <taxon>Ascomycota</taxon>
        <taxon>Saccharomycotina</taxon>
        <taxon>Pichiomycetes</taxon>
        <taxon>Debaryomycetaceae</taxon>
        <taxon>Yamadazyma</taxon>
    </lineage>
</organism>
<name>A0ACA9Y9J8_9ASCO</name>
<dbReference type="Proteomes" id="UP001152531">
    <property type="component" value="Unassembled WGS sequence"/>
</dbReference>
<evidence type="ECO:0000313" key="2">
    <source>
        <dbReference type="Proteomes" id="UP001152531"/>
    </source>
</evidence>
<gene>
    <name evidence="1" type="ORF">CLIB1444_07S01024</name>
</gene>
<accession>A0ACA9Y9J8</accession>